<dbReference type="InterPro" id="IPR025309">
    <property type="entry name" value="KTSC_dom"/>
</dbReference>
<evidence type="ECO:0000313" key="3">
    <source>
        <dbReference type="EMBL" id="OSJ08130.1"/>
    </source>
</evidence>
<dbReference type="RefSeq" id="WP_085362067.1">
    <property type="nucleotide sequence ID" value="NZ_NAFD01000127.1"/>
</dbReference>
<comment type="caution">
    <text evidence="3">The sequence shown here is derived from an EMBL/GenBank/DDBJ whole genome shotgun (WGS) entry which is preliminary data.</text>
</comment>
<feature type="signal peptide" evidence="1">
    <location>
        <begin position="1"/>
        <end position="22"/>
    </location>
</feature>
<dbReference type="Pfam" id="PF13619">
    <property type="entry name" value="KTSC"/>
    <property type="match status" value="1"/>
</dbReference>
<dbReference type="EMBL" id="NAFI01000176">
    <property type="protein sequence ID" value="OSJ08130.1"/>
    <property type="molecule type" value="Genomic_DNA"/>
</dbReference>
<feature type="domain" description="KTSC" evidence="2">
    <location>
        <begin position="46"/>
        <end position="99"/>
    </location>
</feature>
<keyword evidence="1" id="KW-0732">Signal</keyword>
<gene>
    <name evidence="3" type="ORF">BSZ18_20315</name>
</gene>
<dbReference type="OrthoDB" id="8234905at2"/>
<sequence length="116" mass="12998">MRTAPVLLAIATYVLAASAVSAETVDVKYRGPVDLKPFDCQSISRSSFINRVCYDPRNQYLVIQLKDTYYHYCELPKVTLDALMSASSMGRYFNANIKGSGKDGPYDCRTHKVPSY</sequence>
<evidence type="ECO:0000313" key="4">
    <source>
        <dbReference type="Proteomes" id="UP000193553"/>
    </source>
</evidence>
<accession>A0A1X3G706</accession>
<reference evidence="3 4" key="1">
    <citation type="submission" date="2017-03" db="EMBL/GenBank/DDBJ databases">
        <title>Whole genome sequences of fourteen strains of Bradyrhizobium canariense and one strain of Bradyrhizobium japonicum isolated from Lupinus (Papilionoideae: Genisteae) species in Algeria.</title>
        <authorList>
            <person name="Crovadore J."/>
            <person name="Chekireb D."/>
            <person name="Brachmann A."/>
            <person name="Chablais R."/>
            <person name="Cochard B."/>
            <person name="Lefort F."/>
        </authorList>
    </citation>
    <scope>NUCLEOTIDE SEQUENCE [LARGE SCALE GENOMIC DNA]</scope>
    <source>
        <strain evidence="3 4">UBMA195</strain>
    </source>
</reference>
<evidence type="ECO:0000259" key="2">
    <source>
        <dbReference type="Pfam" id="PF13619"/>
    </source>
</evidence>
<feature type="chain" id="PRO_5011905919" evidence="1">
    <location>
        <begin position="23"/>
        <end position="116"/>
    </location>
</feature>
<organism evidence="3 4">
    <name type="scientific">Bradyrhizobium canariense</name>
    <dbReference type="NCBI Taxonomy" id="255045"/>
    <lineage>
        <taxon>Bacteria</taxon>
        <taxon>Pseudomonadati</taxon>
        <taxon>Pseudomonadota</taxon>
        <taxon>Alphaproteobacteria</taxon>
        <taxon>Hyphomicrobiales</taxon>
        <taxon>Nitrobacteraceae</taxon>
        <taxon>Bradyrhizobium</taxon>
    </lineage>
</organism>
<dbReference type="Proteomes" id="UP000193553">
    <property type="component" value="Unassembled WGS sequence"/>
</dbReference>
<evidence type="ECO:0000256" key="1">
    <source>
        <dbReference type="SAM" id="SignalP"/>
    </source>
</evidence>
<proteinExistence type="predicted"/>
<name>A0A1X3G706_9BRAD</name>
<dbReference type="AlphaFoldDB" id="A0A1X3G706"/>
<protein>
    <submittedName>
        <fullName evidence="3">KTSC domain-containing protein</fullName>
    </submittedName>
</protein>